<dbReference type="KEGG" id="scn:Solca_0870"/>
<dbReference type="STRING" id="929556.Solca_0870"/>
<evidence type="ECO:0000313" key="3">
    <source>
        <dbReference type="Proteomes" id="UP000007590"/>
    </source>
</evidence>
<evidence type="ECO:0000313" key="2">
    <source>
        <dbReference type="EMBL" id="AFD05985.1"/>
    </source>
</evidence>
<proteinExistence type="predicted"/>
<feature type="transmembrane region" description="Helical" evidence="1">
    <location>
        <begin position="38"/>
        <end position="57"/>
    </location>
</feature>
<name>H8KPT7_SOLCM</name>
<keyword evidence="1" id="KW-0812">Transmembrane</keyword>
<protein>
    <submittedName>
        <fullName evidence="2">Uncharacterized protein</fullName>
    </submittedName>
</protein>
<keyword evidence="1" id="KW-0472">Membrane</keyword>
<gene>
    <name evidence="2" type="ordered locus">Solca_0870</name>
</gene>
<sequence length="58" mass="6394">MIIKILAFIVCLIPITFTALFFGNASRKGVQIIIKRPGISLVFFVIAVAYLLCHLTAN</sequence>
<dbReference type="AlphaFoldDB" id="H8KPT7"/>
<organism evidence="2 3">
    <name type="scientific">Solitalea canadensis (strain ATCC 29591 / DSM 3403 / JCM 21819 / LMG 8368 / NBRC 15130 / NCIMB 12057 / USAM 9D)</name>
    <name type="common">Flexibacter canadensis</name>
    <dbReference type="NCBI Taxonomy" id="929556"/>
    <lineage>
        <taxon>Bacteria</taxon>
        <taxon>Pseudomonadati</taxon>
        <taxon>Bacteroidota</taxon>
        <taxon>Sphingobacteriia</taxon>
        <taxon>Sphingobacteriales</taxon>
        <taxon>Sphingobacteriaceae</taxon>
        <taxon>Solitalea</taxon>
    </lineage>
</organism>
<accession>H8KPT7</accession>
<keyword evidence="3" id="KW-1185">Reference proteome</keyword>
<reference evidence="2" key="1">
    <citation type="submission" date="2012-02" db="EMBL/GenBank/DDBJ databases">
        <title>The complete genome of Solitalea canadensis DSM 3403.</title>
        <authorList>
            <consortium name="US DOE Joint Genome Institute (JGI-PGF)"/>
            <person name="Lucas S."/>
            <person name="Copeland A."/>
            <person name="Lapidus A."/>
            <person name="Glavina del Rio T."/>
            <person name="Dalin E."/>
            <person name="Tice H."/>
            <person name="Bruce D."/>
            <person name="Goodwin L."/>
            <person name="Pitluck S."/>
            <person name="Peters L."/>
            <person name="Ovchinnikova G."/>
            <person name="Lu M."/>
            <person name="Kyrpides N."/>
            <person name="Mavromatis K."/>
            <person name="Ivanova N."/>
            <person name="Brettin T."/>
            <person name="Detter J.C."/>
            <person name="Han C."/>
            <person name="Larimer F."/>
            <person name="Land M."/>
            <person name="Hauser L."/>
            <person name="Markowitz V."/>
            <person name="Cheng J.-F."/>
            <person name="Hugenholtz P."/>
            <person name="Woyke T."/>
            <person name="Wu D."/>
            <person name="Spring S."/>
            <person name="Schroeder M."/>
            <person name="Kopitz M."/>
            <person name="Brambilla E."/>
            <person name="Klenk H.-P."/>
            <person name="Eisen J.A."/>
        </authorList>
    </citation>
    <scope>NUCLEOTIDE SEQUENCE</scope>
    <source>
        <strain evidence="2">DSM 3403</strain>
    </source>
</reference>
<dbReference type="Proteomes" id="UP000007590">
    <property type="component" value="Chromosome"/>
</dbReference>
<dbReference type="EMBL" id="CP003349">
    <property type="protein sequence ID" value="AFD05985.1"/>
    <property type="molecule type" value="Genomic_DNA"/>
</dbReference>
<keyword evidence="1" id="KW-1133">Transmembrane helix</keyword>
<feature type="transmembrane region" description="Helical" evidence="1">
    <location>
        <begin position="6"/>
        <end position="26"/>
    </location>
</feature>
<evidence type="ECO:0000256" key="1">
    <source>
        <dbReference type="SAM" id="Phobius"/>
    </source>
</evidence>
<dbReference type="HOGENOM" id="CLU_2976875_0_0_10"/>